<organism evidence="12 13">
    <name type="scientific">Nocardiopsis mwathae</name>
    <dbReference type="NCBI Taxonomy" id="1472723"/>
    <lineage>
        <taxon>Bacteria</taxon>
        <taxon>Bacillati</taxon>
        <taxon>Actinomycetota</taxon>
        <taxon>Actinomycetes</taxon>
        <taxon>Streptosporangiales</taxon>
        <taxon>Nocardiopsidaceae</taxon>
        <taxon>Nocardiopsis</taxon>
    </lineage>
</organism>
<evidence type="ECO:0000256" key="9">
    <source>
        <dbReference type="PIRSR" id="PIRSR500134-2"/>
    </source>
</evidence>
<reference evidence="12 13" key="1">
    <citation type="submission" date="2020-08" db="EMBL/GenBank/DDBJ databases">
        <title>Sequencing the genomes of 1000 actinobacteria strains.</title>
        <authorList>
            <person name="Klenk H.-P."/>
        </authorList>
    </citation>
    <scope>NUCLEOTIDE SEQUENCE [LARGE SCALE GENOMIC DNA]</scope>
    <source>
        <strain evidence="12 13">DSM 46659</strain>
    </source>
</reference>
<comment type="caution">
    <text evidence="12">The sequence shown here is derived from an EMBL/GenBank/DDBJ whole genome shotgun (WGS) entry which is preliminary data.</text>
</comment>
<feature type="binding site" evidence="10">
    <location>
        <position position="156"/>
    </location>
    <ligand>
        <name>NAD(+)</name>
        <dbReference type="ChEBI" id="CHEBI:57540"/>
    </ligand>
</feature>
<dbReference type="InterPro" id="IPR008927">
    <property type="entry name" value="6-PGluconate_DH-like_C_sf"/>
</dbReference>
<dbReference type="GO" id="GO:0051287">
    <property type="term" value="F:NAD binding"/>
    <property type="evidence" value="ECO:0007669"/>
    <property type="project" value="InterPro"/>
</dbReference>
<feature type="binding site" evidence="9">
    <location>
        <position position="208"/>
    </location>
    <ligand>
        <name>substrate</name>
    </ligand>
</feature>
<feature type="domain" description="UDP-glucose/GDP-mannose dehydrogenase C-terminal" evidence="11">
    <location>
        <begin position="319"/>
        <end position="420"/>
    </location>
</feature>
<evidence type="ECO:0000313" key="13">
    <source>
        <dbReference type="Proteomes" id="UP000546642"/>
    </source>
</evidence>
<dbReference type="InterPro" id="IPR028357">
    <property type="entry name" value="UDPglc_DH_bac"/>
</dbReference>
<dbReference type="InterPro" id="IPR014027">
    <property type="entry name" value="UDP-Glc/GDP-Man_DH_C"/>
</dbReference>
<dbReference type="GO" id="GO:0006065">
    <property type="term" value="P:UDP-glucuronate biosynthetic process"/>
    <property type="evidence" value="ECO:0007669"/>
    <property type="project" value="UniProtKB-UniPathway"/>
</dbReference>
<evidence type="ECO:0000256" key="1">
    <source>
        <dbReference type="ARBA" id="ARBA00004701"/>
    </source>
</evidence>
<dbReference type="Pfam" id="PF03721">
    <property type="entry name" value="UDPG_MGDP_dh_N"/>
    <property type="match status" value="1"/>
</dbReference>
<feature type="binding site" evidence="10">
    <location>
        <position position="267"/>
    </location>
    <ligand>
        <name>NAD(+)</name>
        <dbReference type="ChEBI" id="CHEBI:57540"/>
    </ligand>
</feature>
<sequence length="443" mass="46752">MRTSVIGCGYLGAVHAACTAELGHDVIGLDVDPDLVDALTRGRAPLYEPGLDDLFRRNLAGRRLRFTTSYDEVAEFADVHFVCVGTPQRADSNAADLTYLDAAIDALGPRLTRPAVVIGKSTVPVGTAACAAARLQTLAPAGRDVELGWSPEFLREGFGVEDTLRPDRIVIGTDSPRVEEAMREVSAAQIEQKIPFLVTDLQTAELVKVAANAFLATKISFINAIAGMCEQVGANVHTAAEALGHDQRIGSQGLAPGLGYGGGCLPKDVRALIASSSETGAYQLAHLLQGVESVNEERRESVCRAARHLCGSVRGSRVAVWGAAFKAGTDDVRDSPALDVASRLVGEGAEVVVYDPQAMDNARKAHPDLVYAPSALDAVVGADVLLHLTGWPEFTEIDPGQLRTAIRHARLVDARGGLDVGAWQASGWEVAALGGKLTPGGRR</sequence>
<evidence type="ECO:0000256" key="4">
    <source>
        <dbReference type="ARBA" id="ARBA00023002"/>
    </source>
</evidence>
<dbReference type="GO" id="GO:0003979">
    <property type="term" value="F:UDP-glucose 6-dehydrogenase activity"/>
    <property type="evidence" value="ECO:0007669"/>
    <property type="project" value="UniProtKB-EC"/>
</dbReference>
<keyword evidence="5 7" id="KW-0520">NAD</keyword>
<comment type="catalytic activity">
    <reaction evidence="6 7">
        <text>UDP-alpha-D-glucose + 2 NAD(+) + H2O = UDP-alpha-D-glucuronate + 2 NADH + 3 H(+)</text>
        <dbReference type="Rhea" id="RHEA:23596"/>
        <dbReference type="ChEBI" id="CHEBI:15377"/>
        <dbReference type="ChEBI" id="CHEBI:15378"/>
        <dbReference type="ChEBI" id="CHEBI:57540"/>
        <dbReference type="ChEBI" id="CHEBI:57945"/>
        <dbReference type="ChEBI" id="CHEBI:58052"/>
        <dbReference type="ChEBI" id="CHEBI:58885"/>
        <dbReference type="EC" id="1.1.1.22"/>
    </reaction>
</comment>
<dbReference type="SUPFAM" id="SSF48179">
    <property type="entry name" value="6-phosphogluconate dehydrogenase C-terminal domain-like"/>
    <property type="match status" value="1"/>
</dbReference>
<accession>A0A7X0D4E5</accession>
<keyword evidence="13" id="KW-1185">Reference proteome</keyword>
<dbReference type="InterPro" id="IPR001732">
    <property type="entry name" value="UDP-Glc/GDP-Man_DH_N"/>
</dbReference>
<evidence type="ECO:0000256" key="6">
    <source>
        <dbReference type="ARBA" id="ARBA00047473"/>
    </source>
</evidence>
<feature type="binding site" evidence="10">
    <location>
        <position position="122"/>
    </location>
    <ligand>
        <name>NAD(+)</name>
        <dbReference type="ChEBI" id="CHEBI:57540"/>
    </ligand>
</feature>
<dbReference type="PIRSF" id="PIRSF500134">
    <property type="entry name" value="UDPglc_DH_bac"/>
    <property type="match status" value="1"/>
</dbReference>
<proteinExistence type="inferred from homology"/>
<dbReference type="GO" id="GO:0000271">
    <property type="term" value="P:polysaccharide biosynthetic process"/>
    <property type="evidence" value="ECO:0007669"/>
    <property type="project" value="InterPro"/>
</dbReference>
<dbReference type="InterPro" id="IPR036291">
    <property type="entry name" value="NAD(P)-bd_dom_sf"/>
</dbReference>
<comment type="similarity">
    <text evidence="2 7">Belongs to the UDP-glucose/GDP-mannose dehydrogenase family.</text>
</comment>
<feature type="binding site" evidence="10">
    <location>
        <position position="30"/>
    </location>
    <ligand>
        <name>NAD(+)</name>
        <dbReference type="ChEBI" id="CHEBI:57540"/>
    </ligand>
</feature>
<feature type="binding site" evidence="9">
    <location>
        <position position="326"/>
    </location>
    <ligand>
        <name>substrate</name>
    </ligand>
</feature>
<name>A0A7X0D4E5_9ACTN</name>
<evidence type="ECO:0000256" key="10">
    <source>
        <dbReference type="PIRSR" id="PIRSR500134-3"/>
    </source>
</evidence>
<evidence type="ECO:0000313" key="12">
    <source>
        <dbReference type="EMBL" id="MBB6171005.1"/>
    </source>
</evidence>
<dbReference type="SUPFAM" id="SSF51735">
    <property type="entry name" value="NAD(P)-binding Rossmann-fold domains"/>
    <property type="match status" value="1"/>
</dbReference>
<dbReference type="SMART" id="SM00984">
    <property type="entry name" value="UDPG_MGDP_dh_C"/>
    <property type="match status" value="1"/>
</dbReference>
<dbReference type="PANTHER" id="PTHR43750:SF3">
    <property type="entry name" value="UDP-GLUCOSE 6-DEHYDROGENASE TUAD"/>
    <property type="match status" value="1"/>
</dbReference>
<dbReference type="InterPro" id="IPR036220">
    <property type="entry name" value="UDP-Glc/GDP-Man_DH_C_sf"/>
</dbReference>
<dbReference type="PIRSF" id="PIRSF000124">
    <property type="entry name" value="UDPglc_GDPman_dh"/>
    <property type="match status" value="1"/>
</dbReference>
<keyword evidence="4 7" id="KW-0560">Oxidoreductase</keyword>
<protein>
    <recommendedName>
        <fullName evidence="3 7">UDP-glucose 6-dehydrogenase</fullName>
        <ecNumber evidence="3 7">1.1.1.22</ecNumber>
    </recommendedName>
</protein>
<dbReference type="RefSeq" id="WP_184074079.1">
    <property type="nucleotide sequence ID" value="NZ_JACHDS010000001.1"/>
</dbReference>
<dbReference type="InterPro" id="IPR017476">
    <property type="entry name" value="UDP-Glc/GDP-Man"/>
</dbReference>
<comment type="pathway">
    <text evidence="1">Nucleotide-sugar biosynthesis; UDP-alpha-D-glucuronate biosynthesis; UDP-alpha-D-glucuronate from UDP-alpha-D-glucose: step 1/1.</text>
</comment>
<gene>
    <name evidence="12" type="ORF">HNR23_001065</name>
</gene>
<dbReference type="EMBL" id="JACHDS010000001">
    <property type="protein sequence ID" value="MBB6171005.1"/>
    <property type="molecule type" value="Genomic_DNA"/>
</dbReference>
<dbReference type="AlphaFoldDB" id="A0A7X0D4E5"/>
<dbReference type="Pfam" id="PF03720">
    <property type="entry name" value="UDPG_MGDP_dh_C"/>
    <property type="match status" value="1"/>
</dbReference>
<dbReference type="NCBIfam" id="TIGR03026">
    <property type="entry name" value="NDP-sugDHase"/>
    <property type="match status" value="1"/>
</dbReference>
<feature type="binding site" evidence="10">
    <location>
        <position position="333"/>
    </location>
    <ligand>
        <name>NAD(+)</name>
        <dbReference type="ChEBI" id="CHEBI:57540"/>
    </ligand>
</feature>
<feature type="binding site" evidence="9">
    <location>
        <begin position="153"/>
        <end position="156"/>
    </location>
    <ligand>
        <name>substrate</name>
    </ligand>
</feature>
<dbReference type="PANTHER" id="PTHR43750">
    <property type="entry name" value="UDP-GLUCOSE 6-DEHYDROGENASE TUAD"/>
    <property type="match status" value="1"/>
</dbReference>
<dbReference type="SUPFAM" id="SSF52413">
    <property type="entry name" value="UDP-glucose/GDP-mannose dehydrogenase C-terminal domain"/>
    <property type="match status" value="1"/>
</dbReference>
<dbReference type="UniPathway" id="UPA00038">
    <property type="reaction ID" value="UER00491"/>
</dbReference>
<dbReference type="Gene3D" id="3.40.50.720">
    <property type="entry name" value="NAD(P)-binding Rossmann-like Domain"/>
    <property type="match status" value="2"/>
</dbReference>
<evidence type="ECO:0000256" key="2">
    <source>
        <dbReference type="ARBA" id="ARBA00006601"/>
    </source>
</evidence>
<dbReference type="Pfam" id="PF00984">
    <property type="entry name" value="UDPG_MGDP_dh"/>
    <property type="match status" value="1"/>
</dbReference>
<evidence type="ECO:0000259" key="11">
    <source>
        <dbReference type="SMART" id="SM00984"/>
    </source>
</evidence>
<dbReference type="InterPro" id="IPR014026">
    <property type="entry name" value="UDP-Glc/GDP-Man_DH_dimer"/>
</dbReference>
<feature type="active site" description="Nucleophile" evidence="8">
    <location>
        <position position="264"/>
    </location>
</feature>
<dbReference type="Gene3D" id="1.20.5.100">
    <property type="entry name" value="Cytochrome c1, transmembrane anchor, C-terminal"/>
    <property type="match status" value="1"/>
</dbReference>
<evidence type="ECO:0000256" key="3">
    <source>
        <dbReference type="ARBA" id="ARBA00012954"/>
    </source>
</evidence>
<feature type="binding site" evidence="10">
    <location>
        <position position="86"/>
    </location>
    <ligand>
        <name>NAD(+)</name>
        <dbReference type="ChEBI" id="CHEBI:57540"/>
    </ligand>
</feature>
<dbReference type="EC" id="1.1.1.22" evidence="3 7"/>
<evidence type="ECO:0000256" key="5">
    <source>
        <dbReference type="ARBA" id="ARBA00023027"/>
    </source>
</evidence>
<dbReference type="Proteomes" id="UP000546642">
    <property type="component" value="Unassembled WGS sequence"/>
</dbReference>
<evidence type="ECO:0000256" key="7">
    <source>
        <dbReference type="PIRNR" id="PIRNR000124"/>
    </source>
</evidence>
<evidence type="ECO:0000256" key="8">
    <source>
        <dbReference type="PIRSR" id="PIRSR500134-1"/>
    </source>
</evidence>
<feature type="binding site" evidence="9">
    <location>
        <position position="261"/>
    </location>
    <ligand>
        <name>substrate</name>
    </ligand>
</feature>